<dbReference type="OrthoDB" id="265717at2759"/>
<dbReference type="InterPro" id="IPR046341">
    <property type="entry name" value="SET_dom_sf"/>
</dbReference>
<dbReference type="PANTHER" id="PTHR47332:SF6">
    <property type="entry name" value="SET DOMAIN-CONTAINING PROTEIN"/>
    <property type="match status" value="1"/>
</dbReference>
<gene>
    <name evidence="3" type="ORF">JI435_070290</name>
</gene>
<dbReference type="VEuPathDB" id="FungiDB:JI435_070290"/>
<keyword evidence="4" id="KW-1185">Reference proteome</keyword>
<dbReference type="Gene3D" id="1.25.40.10">
    <property type="entry name" value="Tetratricopeptide repeat domain"/>
    <property type="match status" value="1"/>
</dbReference>
<dbReference type="CDD" id="cd20071">
    <property type="entry name" value="SET_SMYD"/>
    <property type="match status" value="1"/>
</dbReference>
<dbReference type="InterPro" id="IPR011990">
    <property type="entry name" value="TPR-like_helical_dom_sf"/>
</dbReference>
<reference evidence="4" key="1">
    <citation type="journal article" date="2021" name="BMC Genomics">
        <title>Chromosome-level genome assembly and manually-curated proteome of model necrotroph Parastagonospora nodorum Sn15 reveals a genome-wide trove of candidate effector homologs, and redundancy of virulence-related functions within an accessory chromosome.</title>
        <authorList>
            <person name="Bertazzoni S."/>
            <person name="Jones D.A.B."/>
            <person name="Phan H.T."/>
            <person name="Tan K.-C."/>
            <person name="Hane J.K."/>
        </authorList>
    </citation>
    <scope>NUCLEOTIDE SEQUENCE [LARGE SCALE GENOMIC DNA]</scope>
    <source>
        <strain evidence="4">SN15 / ATCC MYA-4574 / FGSC 10173)</strain>
    </source>
</reference>
<dbReference type="SMART" id="SM00317">
    <property type="entry name" value="SET"/>
    <property type="match status" value="1"/>
</dbReference>
<feature type="domain" description="SET" evidence="2">
    <location>
        <begin position="129"/>
        <end position="276"/>
    </location>
</feature>
<proteinExistence type="predicted"/>
<dbReference type="Proteomes" id="UP000663193">
    <property type="component" value="Chromosome 10"/>
</dbReference>
<dbReference type="AlphaFoldDB" id="A0A7U2I528"/>
<dbReference type="Pfam" id="PF00856">
    <property type="entry name" value="SET"/>
    <property type="match status" value="1"/>
</dbReference>
<dbReference type="Gene3D" id="2.170.270.10">
    <property type="entry name" value="SET domain"/>
    <property type="match status" value="1"/>
</dbReference>
<evidence type="ECO:0000313" key="3">
    <source>
        <dbReference type="EMBL" id="QRD00127.1"/>
    </source>
</evidence>
<feature type="signal peptide" evidence="1">
    <location>
        <begin position="1"/>
        <end position="19"/>
    </location>
</feature>
<dbReference type="EMBL" id="CP069032">
    <property type="protein sequence ID" value="QRD00127.1"/>
    <property type="molecule type" value="Genomic_DNA"/>
</dbReference>
<sequence>MHTHAHLLLHLGAATATLATHVTLDRQCWIEHTIISSDYYTSKNGQEYISPIPAYLQKQVEDYTPWSHAPICTPKLPSINDVLCIYTSTSFSNGRGISIFTTPPASKDFAALPAFQNPSLLEARAINVPTNTSRATSIPNKGIGLLATKPLSFKDRITSHTPVFLAYLEGELSTLDRENWWRRAIHQLPVKSREEFLALAYVFGDERVRVQDIVKANTFQVEVGGVNHLAIFPETSRLNHACNANAQYIIDTELLSHTVHATRPIEEGEEITISYTSPLDPIAIRQQKLQSGFHFTCTCPRCSSASSDDTLMNMKNLQDQLNDWSPESEGSPKVAEKLLQLYRDESLEGFMDVAYGFTALAYSAAGDAAGALKYAEMAKEAVLMKDGLWSANLQIWEEMLADLKEHWSWRRRL</sequence>
<evidence type="ECO:0000313" key="4">
    <source>
        <dbReference type="Proteomes" id="UP000663193"/>
    </source>
</evidence>
<evidence type="ECO:0000256" key="1">
    <source>
        <dbReference type="SAM" id="SignalP"/>
    </source>
</evidence>
<feature type="chain" id="PRO_5030672926" description="SET domain-containing protein" evidence="1">
    <location>
        <begin position="20"/>
        <end position="413"/>
    </location>
</feature>
<accession>A0A7U2I528</accession>
<name>A0A7U2I528_PHANO</name>
<dbReference type="InterPro" id="IPR001214">
    <property type="entry name" value="SET_dom"/>
</dbReference>
<keyword evidence="1" id="KW-0732">Signal</keyword>
<protein>
    <recommendedName>
        <fullName evidence="2">SET domain-containing protein</fullName>
    </recommendedName>
</protein>
<evidence type="ECO:0000259" key="2">
    <source>
        <dbReference type="PROSITE" id="PS50280"/>
    </source>
</evidence>
<dbReference type="InterPro" id="IPR053185">
    <property type="entry name" value="SET_domain_protein"/>
</dbReference>
<dbReference type="PROSITE" id="PS50280">
    <property type="entry name" value="SET"/>
    <property type="match status" value="1"/>
</dbReference>
<organism evidence="3 4">
    <name type="scientific">Phaeosphaeria nodorum (strain SN15 / ATCC MYA-4574 / FGSC 10173)</name>
    <name type="common">Glume blotch fungus</name>
    <name type="synonym">Parastagonospora nodorum</name>
    <dbReference type="NCBI Taxonomy" id="321614"/>
    <lineage>
        <taxon>Eukaryota</taxon>
        <taxon>Fungi</taxon>
        <taxon>Dikarya</taxon>
        <taxon>Ascomycota</taxon>
        <taxon>Pezizomycotina</taxon>
        <taxon>Dothideomycetes</taxon>
        <taxon>Pleosporomycetidae</taxon>
        <taxon>Pleosporales</taxon>
        <taxon>Pleosporineae</taxon>
        <taxon>Phaeosphaeriaceae</taxon>
        <taxon>Parastagonospora</taxon>
    </lineage>
</organism>
<dbReference type="SUPFAM" id="SSF82199">
    <property type="entry name" value="SET domain"/>
    <property type="match status" value="1"/>
</dbReference>
<dbReference type="PANTHER" id="PTHR47332">
    <property type="entry name" value="SET DOMAIN-CONTAINING PROTEIN 5"/>
    <property type="match status" value="1"/>
</dbReference>